<keyword evidence="1" id="KW-0812">Transmembrane</keyword>
<dbReference type="Pfam" id="PF09612">
    <property type="entry name" value="HtrL_YibB"/>
    <property type="match status" value="1"/>
</dbReference>
<dbReference type="EMBL" id="JBGBPQ010000022">
    <property type="protein sequence ID" value="KAL1503117.1"/>
    <property type="molecule type" value="Genomic_DNA"/>
</dbReference>
<dbReference type="AlphaFoldDB" id="A0AB34INV3"/>
<evidence type="ECO:0000313" key="2">
    <source>
        <dbReference type="EMBL" id="KAL1503117.1"/>
    </source>
</evidence>
<keyword evidence="1" id="KW-0472">Membrane</keyword>
<accession>A0AB34INV3</accession>
<feature type="transmembrane region" description="Helical" evidence="1">
    <location>
        <begin position="67"/>
        <end position="86"/>
    </location>
</feature>
<sequence>MSWCCPGPPVAAKEPLAPTEKTPQIPPRRPIFDIILISSAALCLVAGALLSFIQVTAYIILSWPARFALFLAGSLIALVEVVELLLRRHGVRFWLLHRLQPEQQPLTSAAAHDGRTAALAVLYVLLALVFSFVLSFVLAFADPVHFFEPAMGPAVAAAQWTWRPSHELLRAPPRCSASEVVPSERCPLAADGRVVVSEDCLGIPTPAPHYDTANRRCDCTRAASPGVPWNDPPDDPNQTYTRCVRNEWPDGLGFTEGARTSYAPAPLPRVTFVTAYFDLGRRTADGPGLPRGTCTYLRYFAQWAQLEMNLAIFASAHTLDVMGEMRAGFGHRNRTQLVQINAWDELPFADLLPSFYDAAKASVWRHAASHFATGSVEHLVPEYDLVNHAKVGFLKRAIVDNAFESEFFFWVDTGAGHGQIWFRGPWCPCNWAVPHSITLVGDPKKIAENTEEKYFNDFGRGSFEYHYEDPIGSMWGGSSDKLLAFHDVYERILRHMTRHELMDDDQPVLAMAYHEASDYVRLLMPGGWPYVMAC</sequence>
<reference evidence="2 3" key="1">
    <citation type="journal article" date="2024" name="Science">
        <title>Giant polyketide synthase enzymes in the biosynthesis of giant marine polyether toxins.</title>
        <authorList>
            <person name="Fallon T.R."/>
            <person name="Shende V.V."/>
            <person name="Wierzbicki I.H."/>
            <person name="Pendleton A.L."/>
            <person name="Watervoot N.F."/>
            <person name="Auber R.P."/>
            <person name="Gonzalez D.J."/>
            <person name="Wisecaver J.H."/>
            <person name="Moore B.S."/>
        </authorList>
    </citation>
    <scope>NUCLEOTIDE SEQUENCE [LARGE SCALE GENOMIC DNA]</scope>
    <source>
        <strain evidence="2 3">12B1</strain>
    </source>
</reference>
<name>A0AB34INV3_PRYPA</name>
<comment type="caution">
    <text evidence="2">The sequence shown here is derived from an EMBL/GenBank/DDBJ whole genome shotgun (WGS) entry which is preliminary data.</text>
</comment>
<feature type="transmembrane region" description="Helical" evidence="1">
    <location>
        <begin position="34"/>
        <end position="61"/>
    </location>
</feature>
<feature type="transmembrane region" description="Helical" evidence="1">
    <location>
        <begin position="117"/>
        <end position="141"/>
    </location>
</feature>
<keyword evidence="3" id="KW-1185">Reference proteome</keyword>
<dbReference type="InterPro" id="IPR011735">
    <property type="entry name" value="WlaTC/HtrL_glycosyltransf"/>
</dbReference>
<proteinExistence type="predicted"/>
<organism evidence="2 3">
    <name type="scientific">Prymnesium parvum</name>
    <name type="common">Toxic golden alga</name>
    <dbReference type="NCBI Taxonomy" id="97485"/>
    <lineage>
        <taxon>Eukaryota</taxon>
        <taxon>Haptista</taxon>
        <taxon>Haptophyta</taxon>
        <taxon>Prymnesiophyceae</taxon>
        <taxon>Prymnesiales</taxon>
        <taxon>Prymnesiaceae</taxon>
        <taxon>Prymnesium</taxon>
    </lineage>
</organism>
<evidence type="ECO:0000256" key="1">
    <source>
        <dbReference type="SAM" id="Phobius"/>
    </source>
</evidence>
<keyword evidence="1" id="KW-1133">Transmembrane helix</keyword>
<protein>
    <recommendedName>
        <fullName evidence="4">Protein xylosyltransferase</fullName>
    </recommendedName>
</protein>
<gene>
    <name evidence="2" type="ORF">AB1Y20_011180</name>
</gene>
<evidence type="ECO:0008006" key="4">
    <source>
        <dbReference type="Google" id="ProtNLM"/>
    </source>
</evidence>
<evidence type="ECO:0000313" key="3">
    <source>
        <dbReference type="Proteomes" id="UP001515480"/>
    </source>
</evidence>
<dbReference type="Proteomes" id="UP001515480">
    <property type="component" value="Unassembled WGS sequence"/>
</dbReference>